<dbReference type="InParanoid" id="W4KLG8"/>
<dbReference type="HOGENOM" id="CLU_000288_50_0_1"/>
<feature type="region of interest" description="Disordered" evidence="4">
    <location>
        <begin position="333"/>
        <end position="356"/>
    </location>
</feature>
<dbReference type="InterPro" id="IPR050108">
    <property type="entry name" value="CDK"/>
</dbReference>
<keyword evidence="2" id="KW-0547">Nucleotide-binding</keyword>
<evidence type="ECO:0000259" key="5">
    <source>
        <dbReference type="PROSITE" id="PS50011"/>
    </source>
</evidence>
<organism evidence="6 7">
    <name type="scientific">Heterobasidion irregulare (strain TC 32-1)</name>
    <dbReference type="NCBI Taxonomy" id="747525"/>
    <lineage>
        <taxon>Eukaryota</taxon>
        <taxon>Fungi</taxon>
        <taxon>Dikarya</taxon>
        <taxon>Basidiomycota</taxon>
        <taxon>Agaricomycotina</taxon>
        <taxon>Agaricomycetes</taxon>
        <taxon>Russulales</taxon>
        <taxon>Bondarzewiaceae</taxon>
        <taxon>Heterobasidion</taxon>
        <taxon>Heterobasidion annosum species complex</taxon>
    </lineage>
</organism>
<comment type="similarity">
    <text evidence="1">Belongs to the protein kinase superfamily. CMGC Ser/Thr protein kinase family. CDC2/CDKX subfamily.</text>
</comment>
<dbReference type="Proteomes" id="UP000030671">
    <property type="component" value="Unassembled WGS sequence"/>
</dbReference>
<evidence type="ECO:0000256" key="3">
    <source>
        <dbReference type="ARBA" id="ARBA00022840"/>
    </source>
</evidence>
<dbReference type="RefSeq" id="XP_009540672.1">
    <property type="nucleotide sequence ID" value="XM_009542377.1"/>
</dbReference>
<dbReference type="KEGG" id="hir:HETIRDRAFT_308454"/>
<feature type="compositionally biased region" description="Basic and acidic residues" evidence="4">
    <location>
        <begin position="333"/>
        <end position="348"/>
    </location>
</feature>
<dbReference type="eggNOG" id="KOG0594">
    <property type="taxonomic scope" value="Eukaryota"/>
</dbReference>
<gene>
    <name evidence="6" type="ORF">HETIRDRAFT_308454</name>
</gene>
<dbReference type="GO" id="GO:0005524">
    <property type="term" value="F:ATP binding"/>
    <property type="evidence" value="ECO:0007669"/>
    <property type="project" value="UniProtKB-KW"/>
</dbReference>
<protein>
    <recommendedName>
        <fullName evidence="5">Protein kinase domain-containing protein</fullName>
    </recommendedName>
</protein>
<evidence type="ECO:0000256" key="2">
    <source>
        <dbReference type="ARBA" id="ARBA00022741"/>
    </source>
</evidence>
<dbReference type="STRING" id="747525.W4KLG8"/>
<reference evidence="6 7" key="1">
    <citation type="journal article" date="2012" name="New Phytol.">
        <title>Insight into trade-off between wood decay and parasitism from the genome of a fungal forest pathogen.</title>
        <authorList>
            <person name="Olson A."/>
            <person name="Aerts A."/>
            <person name="Asiegbu F."/>
            <person name="Belbahri L."/>
            <person name="Bouzid O."/>
            <person name="Broberg A."/>
            <person name="Canback B."/>
            <person name="Coutinho P.M."/>
            <person name="Cullen D."/>
            <person name="Dalman K."/>
            <person name="Deflorio G."/>
            <person name="van Diepen L.T."/>
            <person name="Dunand C."/>
            <person name="Duplessis S."/>
            <person name="Durling M."/>
            <person name="Gonthier P."/>
            <person name="Grimwood J."/>
            <person name="Fossdal C.G."/>
            <person name="Hansson D."/>
            <person name="Henrissat B."/>
            <person name="Hietala A."/>
            <person name="Himmelstrand K."/>
            <person name="Hoffmeister D."/>
            <person name="Hogberg N."/>
            <person name="James T.Y."/>
            <person name="Karlsson M."/>
            <person name="Kohler A."/>
            <person name="Kues U."/>
            <person name="Lee Y.H."/>
            <person name="Lin Y.C."/>
            <person name="Lind M."/>
            <person name="Lindquist E."/>
            <person name="Lombard V."/>
            <person name="Lucas S."/>
            <person name="Lunden K."/>
            <person name="Morin E."/>
            <person name="Murat C."/>
            <person name="Park J."/>
            <person name="Raffaello T."/>
            <person name="Rouze P."/>
            <person name="Salamov A."/>
            <person name="Schmutz J."/>
            <person name="Solheim H."/>
            <person name="Stahlberg J."/>
            <person name="Velez H."/>
            <person name="de Vries R.P."/>
            <person name="Wiebenga A."/>
            <person name="Woodward S."/>
            <person name="Yakovlev I."/>
            <person name="Garbelotto M."/>
            <person name="Martin F."/>
            <person name="Grigoriev I.V."/>
            <person name="Stenlid J."/>
        </authorList>
    </citation>
    <scope>NUCLEOTIDE SEQUENCE [LARGE SCALE GENOMIC DNA]</scope>
    <source>
        <strain evidence="6 7">TC 32-1</strain>
    </source>
</reference>
<keyword evidence="7" id="KW-1185">Reference proteome</keyword>
<dbReference type="Gene3D" id="1.10.510.10">
    <property type="entry name" value="Transferase(Phosphotransferase) domain 1"/>
    <property type="match status" value="1"/>
</dbReference>
<dbReference type="InterPro" id="IPR008271">
    <property type="entry name" value="Ser/Thr_kinase_AS"/>
</dbReference>
<dbReference type="SUPFAM" id="SSF56112">
    <property type="entry name" value="Protein kinase-like (PK-like)"/>
    <property type="match status" value="1"/>
</dbReference>
<dbReference type="SMART" id="SM00220">
    <property type="entry name" value="S_TKc"/>
    <property type="match status" value="1"/>
</dbReference>
<feature type="domain" description="Protein kinase" evidence="5">
    <location>
        <begin position="1"/>
        <end position="386"/>
    </location>
</feature>
<evidence type="ECO:0000313" key="7">
    <source>
        <dbReference type="Proteomes" id="UP000030671"/>
    </source>
</evidence>
<dbReference type="EMBL" id="KI925454">
    <property type="protein sequence ID" value="ETW86672.1"/>
    <property type="molecule type" value="Genomic_DNA"/>
</dbReference>
<dbReference type="InterPro" id="IPR000719">
    <property type="entry name" value="Prot_kinase_dom"/>
</dbReference>
<dbReference type="GO" id="GO:0005634">
    <property type="term" value="C:nucleus"/>
    <property type="evidence" value="ECO:0007669"/>
    <property type="project" value="TreeGrafter"/>
</dbReference>
<dbReference type="PROSITE" id="PS50011">
    <property type="entry name" value="PROTEIN_KINASE_DOM"/>
    <property type="match status" value="1"/>
</dbReference>
<feature type="non-terminal residue" evidence="6">
    <location>
        <position position="1"/>
    </location>
</feature>
<dbReference type="GeneID" id="20669586"/>
<name>W4KLG8_HETIT</name>
<dbReference type="Pfam" id="PF00069">
    <property type="entry name" value="Pkinase"/>
    <property type="match status" value="1"/>
</dbReference>
<evidence type="ECO:0000256" key="4">
    <source>
        <dbReference type="SAM" id="MobiDB-lite"/>
    </source>
</evidence>
<dbReference type="OrthoDB" id="413582at2759"/>
<dbReference type="InterPro" id="IPR011009">
    <property type="entry name" value="Kinase-like_dom_sf"/>
</dbReference>
<proteinExistence type="inferred from homology"/>
<accession>W4KLG8</accession>
<evidence type="ECO:0000256" key="1">
    <source>
        <dbReference type="ARBA" id="ARBA00006485"/>
    </source>
</evidence>
<dbReference type="Gene3D" id="3.30.200.20">
    <property type="entry name" value="Phosphorylase Kinase, domain 1"/>
    <property type="match status" value="1"/>
</dbReference>
<dbReference type="PROSITE" id="PS00108">
    <property type="entry name" value="PROTEIN_KINASE_ST"/>
    <property type="match status" value="1"/>
</dbReference>
<dbReference type="GO" id="GO:0004674">
    <property type="term" value="F:protein serine/threonine kinase activity"/>
    <property type="evidence" value="ECO:0007669"/>
    <property type="project" value="TreeGrafter"/>
</dbReference>
<evidence type="ECO:0000313" key="6">
    <source>
        <dbReference type="EMBL" id="ETW86672.1"/>
    </source>
</evidence>
<dbReference type="PANTHER" id="PTHR24056">
    <property type="entry name" value="CELL DIVISION PROTEIN KINASE"/>
    <property type="match status" value="1"/>
</dbReference>
<dbReference type="AlphaFoldDB" id="W4KLG8"/>
<sequence length="445" mass="49485">DLLAETLVSTVTRSHLLLSDGSSYPVAVKSATVLRKFTKEPHDIKKELRLLSMLSHHAIINILGHVIDESTHTQSFWMPYIPISLRDLLSSPRFCPASYIPPHSAPVEHPANSSFIIVAKSLMYQITCGIAFLHGEPRGVAHRDIKPGNILLTQDGLVKLVDFGVSFREREAAAETQDDIWSEGAQNMYFEVGTGPYRAPELLFGTRSYDPRASDLWSLGATFAEFFTTLRLLDTSDSDFDLDGADADAEYDPTQPFAIAESRLDWARMEWERCALFDASRGDIGLAWSIFKTRGSPSAYSWPTFLDLPDAPKVTFRDAPGVVLATLLPHLPSHDRERKEGSGDRDPLHFPPQEMSPTPLDLIHRLVVYPPSSRLAAVDALRHPWFTEDAPLLLPESGMDLPPHAQTTWQDKPLACWLGALLPVAEERLGVDADSEEDDETNPIV</sequence>
<keyword evidence="3" id="KW-0067">ATP-binding</keyword>